<name>A0A820A8W0_9BILA</name>
<feature type="compositionally biased region" description="Polar residues" evidence="1">
    <location>
        <begin position="77"/>
        <end position="91"/>
    </location>
</feature>
<protein>
    <submittedName>
        <fullName evidence="3">Uncharacterized protein</fullName>
    </submittedName>
</protein>
<comment type="caution">
    <text evidence="3">The sequence shown here is derived from an EMBL/GenBank/DDBJ whole genome shotgun (WGS) entry which is preliminary data.</text>
</comment>
<dbReference type="Proteomes" id="UP000681720">
    <property type="component" value="Unassembled WGS sequence"/>
</dbReference>
<feature type="compositionally biased region" description="Low complexity" evidence="1">
    <location>
        <begin position="92"/>
        <end position="105"/>
    </location>
</feature>
<dbReference type="EMBL" id="CAJOBF010005752">
    <property type="protein sequence ID" value="CAF4185702.1"/>
    <property type="molecule type" value="Genomic_DNA"/>
</dbReference>
<evidence type="ECO:0000313" key="5">
    <source>
        <dbReference type="Proteomes" id="UP000663842"/>
    </source>
</evidence>
<evidence type="ECO:0000313" key="3">
    <source>
        <dbReference type="EMBL" id="CAF4185702.1"/>
    </source>
</evidence>
<dbReference type="EMBL" id="CAJOBG010003552">
    <property type="protein sequence ID" value="CAF4069143.1"/>
    <property type="molecule type" value="Genomic_DNA"/>
</dbReference>
<keyword evidence="6" id="KW-1185">Reference proteome</keyword>
<dbReference type="Proteomes" id="UP000663866">
    <property type="component" value="Unassembled WGS sequence"/>
</dbReference>
<evidence type="ECO:0000313" key="4">
    <source>
        <dbReference type="EMBL" id="CAF4198084.1"/>
    </source>
</evidence>
<proteinExistence type="predicted"/>
<evidence type="ECO:0000256" key="1">
    <source>
        <dbReference type="SAM" id="MobiDB-lite"/>
    </source>
</evidence>
<gene>
    <name evidence="4" type="ORF">GIL414_LOCUS21500</name>
    <name evidence="2" type="ORF">OVN521_LOCUS19088</name>
    <name evidence="3" type="ORF">UXM345_LOCUS27126</name>
</gene>
<dbReference type="EMBL" id="CAJOBJ010018459">
    <property type="protein sequence ID" value="CAF4198084.1"/>
    <property type="molecule type" value="Genomic_DNA"/>
</dbReference>
<evidence type="ECO:0000313" key="2">
    <source>
        <dbReference type="EMBL" id="CAF4069143.1"/>
    </source>
</evidence>
<accession>A0A820A8W0</accession>
<organism evidence="3 5">
    <name type="scientific">Rotaria magnacalcarata</name>
    <dbReference type="NCBI Taxonomy" id="392030"/>
    <lineage>
        <taxon>Eukaryota</taxon>
        <taxon>Metazoa</taxon>
        <taxon>Spiralia</taxon>
        <taxon>Gnathifera</taxon>
        <taxon>Rotifera</taxon>
        <taxon>Eurotatoria</taxon>
        <taxon>Bdelloidea</taxon>
        <taxon>Philodinida</taxon>
        <taxon>Philodinidae</taxon>
        <taxon>Rotaria</taxon>
    </lineage>
</organism>
<feature type="compositionally biased region" description="Low complexity" evidence="1">
    <location>
        <begin position="1"/>
        <end position="23"/>
    </location>
</feature>
<dbReference type="AlphaFoldDB" id="A0A820A8W0"/>
<sequence>MNSPSSRRSTSHTSSVSSGPSTPALRRRKPQQIECNISNCFKWANPNNNDNPNVSTNTNESSSQQQQRIQHDEASMNCDQSDNEMTPSTIMNSLSLSNSNGNNENNVDETTVSLNSAVSSDMEDNVNDLTNSDGNAMSNSQKKANELKQIELLSLFDACDGGSVYVCKLCKSSSMTISTIEYYRLNINSVSLANYDDIRCVGQISLSQGQSLTVYIILYAMDYAALDFGD</sequence>
<reference evidence="3" key="1">
    <citation type="submission" date="2021-02" db="EMBL/GenBank/DDBJ databases">
        <authorList>
            <person name="Nowell W R."/>
        </authorList>
    </citation>
    <scope>NUCLEOTIDE SEQUENCE</scope>
</reference>
<feature type="compositionally biased region" description="Low complexity" evidence="1">
    <location>
        <begin position="45"/>
        <end position="67"/>
    </location>
</feature>
<feature type="region of interest" description="Disordered" evidence="1">
    <location>
        <begin position="1"/>
        <end position="108"/>
    </location>
</feature>
<dbReference type="Proteomes" id="UP000663842">
    <property type="component" value="Unassembled WGS sequence"/>
</dbReference>
<evidence type="ECO:0000313" key="6">
    <source>
        <dbReference type="Proteomes" id="UP000663866"/>
    </source>
</evidence>